<keyword evidence="1" id="KW-0812">Transmembrane</keyword>
<keyword evidence="1" id="KW-1133">Transmembrane helix</keyword>
<evidence type="ECO:0000259" key="2">
    <source>
        <dbReference type="Pfam" id="PF21788"/>
    </source>
</evidence>
<dbReference type="InterPro" id="IPR048366">
    <property type="entry name" value="TNP-like_GBD"/>
</dbReference>
<accession>A0A4Y2N1D4</accession>
<protein>
    <recommendedName>
        <fullName evidence="2">Transposable element P transposase-like GTP-binding insertion domain-containing protein</fullName>
    </recommendedName>
</protein>
<feature type="transmembrane region" description="Helical" evidence="1">
    <location>
        <begin position="72"/>
        <end position="90"/>
    </location>
</feature>
<name>A0A4Y2N1D4_ARAVE</name>
<evidence type="ECO:0000313" key="3">
    <source>
        <dbReference type="EMBL" id="GBN32539.1"/>
    </source>
</evidence>
<dbReference type="Pfam" id="PF21788">
    <property type="entry name" value="TNP-like_GBD"/>
    <property type="match status" value="1"/>
</dbReference>
<keyword evidence="4" id="KW-1185">Reference proteome</keyword>
<proteinExistence type="predicted"/>
<dbReference type="Proteomes" id="UP000499080">
    <property type="component" value="Unassembled WGS sequence"/>
</dbReference>
<sequence>MTHRVVKKLTSKHVHVSGLNKMNVILAVQVLSESVGSALCYLTALKYLPSSASDTADSSAGQRVFGERRSEVGFRLLCRVAALGVLFLVVESEMPLVKD</sequence>
<reference evidence="3 4" key="1">
    <citation type="journal article" date="2019" name="Sci. Rep.">
        <title>Orb-weaving spider Araneus ventricosus genome elucidates the spidroin gene catalogue.</title>
        <authorList>
            <person name="Kono N."/>
            <person name="Nakamura H."/>
            <person name="Ohtoshi R."/>
            <person name="Moran D.A.P."/>
            <person name="Shinohara A."/>
            <person name="Yoshida Y."/>
            <person name="Fujiwara M."/>
            <person name="Mori M."/>
            <person name="Tomita M."/>
            <person name="Arakawa K."/>
        </authorList>
    </citation>
    <scope>NUCLEOTIDE SEQUENCE [LARGE SCALE GENOMIC DNA]</scope>
</reference>
<evidence type="ECO:0000256" key="1">
    <source>
        <dbReference type="SAM" id="Phobius"/>
    </source>
</evidence>
<dbReference type="EMBL" id="BGPR01008252">
    <property type="protein sequence ID" value="GBN32539.1"/>
    <property type="molecule type" value="Genomic_DNA"/>
</dbReference>
<gene>
    <name evidence="3" type="ORF">AVEN_169741_1</name>
</gene>
<organism evidence="3 4">
    <name type="scientific">Araneus ventricosus</name>
    <name type="common">Orbweaver spider</name>
    <name type="synonym">Epeira ventricosa</name>
    <dbReference type="NCBI Taxonomy" id="182803"/>
    <lineage>
        <taxon>Eukaryota</taxon>
        <taxon>Metazoa</taxon>
        <taxon>Ecdysozoa</taxon>
        <taxon>Arthropoda</taxon>
        <taxon>Chelicerata</taxon>
        <taxon>Arachnida</taxon>
        <taxon>Araneae</taxon>
        <taxon>Araneomorphae</taxon>
        <taxon>Entelegynae</taxon>
        <taxon>Araneoidea</taxon>
        <taxon>Araneidae</taxon>
        <taxon>Araneus</taxon>
    </lineage>
</organism>
<feature type="domain" description="Transposable element P transposase-like GTP-binding insertion" evidence="2">
    <location>
        <begin position="5"/>
        <end position="47"/>
    </location>
</feature>
<comment type="caution">
    <text evidence="3">The sequence shown here is derived from an EMBL/GenBank/DDBJ whole genome shotgun (WGS) entry which is preliminary data.</text>
</comment>
<dbReference type="AlphaFoldDB" id="A0A4Y2N1D4"/>
<evidence type="ECO:0000313" key="4">
    <source>
        <dbReference type="Proteomes" id="UP000499080"/>
    </source>
</evidence>
<keyword evidence="1" id="KW-0472">Membrane</keyword>